<evidence type="ECO:0000313" key="2">
    <source>
        <dbReference type="EMBL" id="MEL0629149.1"/>
    </source>
</evidence>
<dbReference type="RefSeq" id="WP_341597160.1">
    <property type="nucleotide sequence ID" value="NZ_JBAKAZ010000015.1"/>
</dbReference>
<proteinExistence type="predicted"/>
<dbReference type="CDD" id="cd04301">
    <property type="entry name" value="NAT_SF"/>
    <property type="match status" value="1"/>
</dbReference>
<dbReference type="Pfam" id="PF00583">
    <property type="entry name" value="Acetyltransf_1"/>
    <property type="match status" value="1"/>
</dbReference>
<gene>
    <name evidence="2" type="ORF">V6256_05970</name>
</gene>
<evidence type="ECO:0000313" key="3">
    <source>
        <dbReference type="Proteomes" id="UP001369082"/>
    </source>
</evidence>
<organism evidence="2 3">
    <name type="scientific">Psychromonas aquatilis</name>
    <dbReference type="NCBI Taxonomy" id="2005072"/>
    <lineage>
        <taxon>Bacteria</taxon>
        <taxon>Pseudomonadati</taxon>
        <taxon>Pseudomonadota</taxon>
        <taxon>Gammaproteobacteria</taxon>
        <taxon>Alteromonadales</taxon>
        <taxon>Psychromonadaceae</taxon>
        <taxon>Psychromonas</taxon>
    </lineage>
</organism>
<feature type="domain" description="N-acetyltransferase" evidence="1">
    <location>
        <begin position="26"/>
        <end position="165"/>
    </location>
</feature>
<sequence length="165" mass="19510">MRDTTIYYLEMLKEEQLKAKPIVEGLMIMEAEIKNYRFNRYLYSLVGEQWQWFDKLNESEQAWKAYSERDSLRTWVAYYQGTIAGYFELEKTANQEVEIKYFGLSPAFIGKGFGGYLLTYAIQQAWQSCHAKRLWVHTCSLDHPSALGNYQARGFTLYHQEIEPE</sequence>
<comment type="caution">
    <text evidence="2">The sequence shown here is derived from an EMBL/GenBank/DDBJ whole genome shotgun (WGS) entry which is preliminary data.</text>
</comment>
<dbReference type="InterPro" id="IPR016181">
    <property type="entry name" value="Acyl_CoA_acyltransferase"/>
</dbReference>
<protein>
    <submittedName>
        <fullName evidence="2">GNAT family N-acetyltransferase</fullName>
    </submittedName>
</protein>
<keyword evidence="3" id="KW-1185">Reference proteome</keyword>
<dbReference type="PROSITE" id="PS51186">
    <property type="entry name" value="GNAT"/>
    <property type="match status" value="1"/>
</dbReference>
<dbReference type="SUPFAM" id="SSF55729">
    <property type="entry name" value="Acyl-CoA N-acyltransferases (Nat)"/>
    <property type="match status" value="1"/>
</dbReference>
<reference evidence="2 3" key="1">
    <citation type="submission" date="2024-02" db="EMBL/GenBank/DDBJ databases">
        <title>Bacteria isolated from the canopy kelp, Nereocystis luetkeana.</title>
        <authorList>
            <person name="Pfister C.A."/>
            <person name="Younker I.T."/>
            <person name="Light S.H."/>
        </authorList>
    </citation>
    <scope>NUCLEOTIDE SEQUENCE [LARGE SCALE GENOMIC DNA]</scope>
    <source>
        <strain evidence="2 3">TI.1.05</strain>
    </source>
</reference>
<accession>A0ABU9GPA2</accession>
<dbReference type="Gene3D" id="3.40.630.30">
    <property type="match status" value="1"/>
</dbReference>
<dbReference type="InterPro" id="IPR000182">
    <property type="entry name" value="GNAT_dom"/>
</dbReference>
<name>A0ABU9GPA2_9GAMM</name>
<dbReference type="EMBL" id="JBAKAZ010000015">
    <property type="protein sequence ID" value="MEL0629149.1"/>
    <property type="molecule type" value="Genomic_DNA"/>
</dbReference>
<evidence type="ECO:0000259" key="1">
    <source>
        <dbReference type="PROSITE" id="PS51186"/>
    </source>
</evidence>
<dbReference type="Proteomes" id="UP001369082">
    <property type="component" value="Unassembled WGS sequence"/>
</dbReference>